<dbReference type="GO" id="GO:0022857">
    <property type="term" value="F:transmembrane transporter activity"/>
    <property type="evidence" value="ECO:0007669"/>
    <property type="project" value="InterPro"/>
</dbReference>
<evidence type="ECO:0000256" key="3">
    <source>
        <dbReference type="ARBA" id="ARBA00022692"/>
    </source>
</evidence>
<keyword evidence="2" id="KW-1003">Cell membrane</keyword>
<evidence type="ECO:0000256" key="4">
    <source>
        <dbReference type="ARBA" id="ARBA00022989"/>
    </source>
</evidence>
<dbReference type="Pfam" id="PF02653">
    <property type="entry name" value="BPD_transp_2"/>
    <property type="match status" value="1"/>
</dbReference>
<dbReference type="RefSeq" id="WP_092450984.1">
    <property type="nucleotide sequence ID" value="NZ_BKAC01000009.1"/>
</dbReference>
<evidence type="ECO:0000256" key="6">
    <source>
        <dbReference type="SAM" id="MobiDB-lite"/>
    </source>
</evidence>
<dbReference type="Proteomes" id="UP000199681">
    <property type="component" value="Unassembled WGS sequence"/>
</dbReference>
<feature type="transmembrane region" description="Helical" evidence="7">
    <location>
        <begin position="135"/>
        <end position="155"/>
    </location>
</feature>
<dbReference type="GO" id="GO:0005886">
    <property type="term" value="C:plasma membrane"/>
    <property type="evidence" value="ECO:0007669"/>
    <property type="project" value="UniProtKB-SubCell"/>
</dbReference>
<proteinExistence type="predicted"/>
<dbReference type="InterPro" id="IPR001851">
    <property type="entry name" value="ABC_transp_permease"/>
</dbReference>
<comment type="caution">
    <text evidence="9">The sequence shown here is derived from an EMBL/GenBank/DDBJ whole genome shotgun (WGS) entry which is preliminary data.</text>
</comment>
<dbReference type="PANTHER" id="PTHR32196:SF72">
    <property type="entry name" value="RIBOSE IMPORT PERMEASE PROTEIN RBSC"/>
    <property type="match status" value="1"/>
</dbReference>
<feature type="transmembrane region" description="Helical" evidence="7">
    <location>
        <begin position="63"/>
        <end position="96"/>
    </location>
</feature>
<keyword evidence="10" id="KW-1185">Reference proteome</keyword>
<evidence type="ECO:0000313" key="10">
    <source>
        <dbReference type="Proteomes" id="UP000199681"/>
    </source>
</evidence>
<sequence length="329" mass="33574">MTDGSGSRGTPDQHRTSGRASGIGPYVRKYGAAGALGLLVVVASVTAENFLEVQNILNVLRQISIVGVLALGMTFVIITAGIDLSVGAMLTVVVVYTADTVQTLGVLPAIAVALVVGAFLGLLNGLGITLGGVQPFVMTLGMMAFAKGISLLYTQGRPIPITNEAFLQFGSGRTLGIPNPALVFLILLVIAWVVLRHSVFGRSVYAVGANEEAARLSGIPVKRVKCSVYVISGVMAGVAGILYASQLGVGTPVAGDGYELDAIAATVVGGTSLFGGLGTVGGTFIGAALLGVLSNLLNLTGVSPYAQNLFSGMLIVAAVMLQRRNAQGR</sequence>
<evidence type="ECO:0000256" key="5">
    <source>
        <dbReference type="ARBA" id="ARBA00023136"/>
    </source>
</evidence>
<protein>
    <submittedName>
        <fullName evidence="9">ABC transporter permease</fullName>
    </submittedName>
    <submittedName>
        <fullName evidence="8">Ribose transport system permease protein/putative xylitol transport system permease protein/inositol transport system permease protein</fullName>
    </submittedName>
</protein>
<dbReference type="EMBL" id="FOPW01000011">
    <property type="protein sequence ID" value="SFH68966.1"/>
    <property type="molecule type" value="Genomic_DNA"/>
</dbReference>
<reference evidence="9 11" key="2">
    <citation type="submission" date="2019-03" db="EMBL/GenBank/DDBJ databases">
        <title>Genomics of glacier-inhabiting Cryobacterium strains.</title>
        <authorList>
            <person name="Liu Q."/>
            <person name="Xin Y.-H."/>
        </authorList>
    </citation>
    <scope>NUCLEOTIDE SEQUENCE [LARGE SCALE GENOMIC DNA]</scope>
    <source>
        <strain evidence="9 11">Hh34</strain>
    </source>
</reference>
<dbReference type="CDD" id="cd06579">
    <property type="entry name" value="TM_PBP1_transp_AraH_like"/>
    <property type="match status" value="1"/>
</dbReference>
<keyword evidence="4 7" id="KW-1133">Transmembrane helix</keyword>
<evidence type="ECO:0000256" key="7">
    <source>
        <dbReference type="SAM" id="Phobius"/>
    </source>
</evidence>
<feature type="transmembrane region" description="Helical" evidence="7">
    <location>
        <begin position="175"/>
        <end position="195"/>
    </location>
</feature>
<feature type="compositionally biased region" description="Polar residues" evidence="6">
    <location>
        <begin position="1"/>
        <end position="10"/>
    </location>
</feature>
<feature type="transmembrane region" description="Helical" evidence="7">
    <location>
        <begin position="102"/>
        <end position="123"/>
    </location>
</feature>
<organism evidence="9 11">
    <name type="scientific">Cryobacterium levicorallinum</name>
    <dbReference type="NCBI Taxonomy" id="995038"/>
    <lineage>
        <taxon>Bacteria</taxon>
        <taxon>Bacillati</taxon>
        <taxon>Actinomycetota</taxon>
        <taxon>Actinomycetes</taxon>
        <taxon>Micrococcales</taxon>
        <taxon>Microbacteriaceae</taxon>
        <taxon>Cryobacterium</taxon>
    </lineage>
</organism>
<feature type="region of interest" description="Disordered" evidence="6">
    <location>
        <begin position="1"/>
        <end position="20"/>
    </location>
</feature>
<feature type="transmembrane region" description="Helical" evidence="7">
    <location>
        <begin position="30"/>
        <end position="51"/>
    </location>
</feature>
<accession>A0A1I3C3Q5</accession>
<keyword evidence="3 7" id="KW-0812">Transmembrane</keyword>
<evidence type="ECO:0000313" key="8">
    <source>
        <dbReference type="EMBL" id="SFH68966.1"/>
    </source>
</evidence>
<gene>
    <name evidence="9" type="ORF">E3O11_07230</name>
    <name evidence="8" type="ORF">SAMN05216274_111132</name>
</gene>
<evidence type="ECO:0000256" key="1">
    <source>
        <dbReference type="ARBA" id="ARBA00004651"/>
    </source>
</evidence>
<evidence type="ECO:0000256" key="2">
    <source>
        <dbReference type="ARBA" id="ARBA00022475"/>
    </source>
</evidence>
<keyword evidence="5 7" id="KW-0472">Membrane</keyword>
<feature type="transmembrane region" description="Helical" evidence="7">
    <location>
        <begin position="305"/>
        <end position="321"/>
    </location>
</feature>
<evidence type="ECO:0000313" key="9">
    <source>
        <dbReference type="EMBL" id="TFB85747.1"/>
    </source>
</evidence>
<dbReference type="AlphaFoldDB" id="A0A1I3C3Q5"/>
<evidence type="ECO:0000313" key="11">
    <source>
        <dbReference type="Proteomes" id="UP000297963"/>
    </source>
</evidence>
<feature type="transmembrane region" description="Helical" evidence="7">
    <location>
        <begin position="273"/>
        <end position="293"/>
    </location>
</feature>
<dbReference type="PANTHER" id="PTHR32196">
    <property type="entry name" value="ABC TRANSPORTER PERMEASE PROTEIN YPHD-RELATED-RELATED"/>
    <property type="match status" value="1"/>
</dbReference>
<reference evidence="8 10" key="1">
    <citation type="submission" date="2016-10" db="EMBL/GenBank/DDBJ databases">
        <authorList>
            <person name="Varghese N."/>
            <person name="Submissions S."/>
        </authorList>
    </citation>
    <scope>NUCLEOTIDE SEQUENCE [LARGE SCALE GENOMIC DNA]</scope>
    <source>
        <strain evidence="8 10">GMCC 1.11211</strain>
    </source>
</reference>
<dbReference type="Proteomes" id="UP000297963">
    <property type="component" value="Unassembled WGS sequence"/>
</dbReference>
<dbReference type="EMBL" id="SOFE01000012">
    <property type="protein sequence ID" value="TFB85747.1"/>
    <property type="molecule type" value="Genomic_DNA"/>
</dbReference>
<comment type="subcellular location">
    <subcellularLocation>
        <location evidence="1">Cell membrane</location>
        <topology evidence="1">Multi-pass membrane protein</topology>
    </subcellularLocation>
</comment>
<dbReference type="STRING" id="995038.SAMN05216274_111132"/>
<name>A0A1I3C3Q5_9MICO</name>